<sequence length="321" mass="36025">MADEADASDKLSDLSGIALQAGENPYAALLKACHDDPKELQLFYSVHRTKRNVQQREKFLAAEFKGLSIDQIILRLERPHIEPGFKDERNCLVFWARPPDHIVRLAARLQDLLKKAAPGIWLMPTHRMHLTALEVAFSKTPEEIGSLIATLRHAIPAIASYTHLHRSRLVRPMISHDTSAFAVSFLPAAGEAPLSPAPTSPDASGESITQGDGYTYHHLRRDLFDKVQEAGLQVGSRYQVPSAHITLGRFLDEVDHDTPEKREAWVRTIDDINKWLETEIWDKEDAEFIGEWVVGHEKGLDARNGTLWYGGGRTIMLGEGF</sequence>
<dbReference type="Gene3D" id="3.90.1140.10">
    <property type="entry name" value="Cyclic phosphodiesterase"/>
    <property type="match status" value="1"/>
</dbReference>
<dbReference type="InterPro" id="IPR009097">
    <property type="entry name" value="Cyclic_Pdiesterase"/>
</dbReference>
<evidence type="ECO:0000313" key="1">
    <source>
        <dbReference type="EMBL" id="KAK2597472.1"/>
    </source>
</evidence>
<keyword evidence="2" id="KW-1185">Reference proteome</keyword>
<accession>A0AAJ0CST6</accession>
<dbReference type="AlphaFoldDB" id="A0AAJ0CST6"/>
<evidence type="ECO:0008006" key="3">
    <source>
        <dbReference type="Google" id="ProtNLM"/>
    </source>
</evidence>
<name>A0AAJ0CST6_9HYPO</name>
<comment type="caution">
    <text evidence="1">The sequence shown here is derived from an EMBL/GenBank/DDBJ whole genome shotgun (WGS) entry which is preliminary data.</text>
</comment>
<gene>
    <name evidence="1" type="ORF">QQS21_005942</name>
</gene>
<dbReference type="SUPFAM" id="SSF55144">
    <property type="entry name" value="LigT-like"/>
    <property type="match status" value="1"/>
</dbReference>
<reference evidence="1" key="1">
    <citation type="submission" date="2023-06" db="EMBL/GenBank/DDBJ databases">
        <title>Conoideocrella luteorostrata (Hypocreales: Clavicipitaceae), a potential biocontrol fungus for elongate hemlock scale in United States Christmas tree production areas.</title>
        <authorList>
            <person name="Barrett H."/>
            <person name="Lovett B."/>
            <person name="Macias A.M."/>
            <person name="Stajich J.E."/>
            <person name="Kasson M.T."/>
        </authorList>
    </citation>
    <scope>NUCLEOTIDE SEQUENCE</scope>
    <source>
        <strain evidence="1">ARSEF 14590</strain>
    </source>
</reference>
<protein>
    <recommendedName>
        <fullName evidence="3">Ureidoglycolate hydrolase</fullName>
    </recommendedName>
</protein>
<evidence type="ECO:0000313" key="2">
    <source>
        <dbReference type="Proteomes" id="UP001251528"/>
    </source>
</evidence>
<proteinExistence type="predicted"/>
<dbReference type="EMBL" id="JASWJB010000104">
    <property type="protein sequence ID" value="KAK2597472.1"/>
    <property type="molecule type" value="Genomic_DNA"/>
</dbReference>
<dbReference type="Proteomes" id="UP001251528">
    <property type="component" value="Unassembled WGS sequence"/>
</dbReference>
<organism evidence="1 2">
    <name type="scientific">Conoideocrella luteorostrata</name>
    <dbReference type="NCBI Taxonomy" id="1105319"/>
    <lineage>
        <taxon>Eukaryota</taxon>
        <taxon>Fungi</taxon>
        <taxon>Dikarya</taxon>
        <taxon>Ascomycota</taxon>
        <taxon>Pezizomycotina</taxon>
        <taxon>Sordariomycetes</taxon>
        <taxon>Hypocreomycetidae</taxon>
        <taxon>Hypocreales</taxon>
        <taxon>Clavicipitaceae</taxon>
        <taxon>Conoideocrella</taxon>
    </lineage>
</organism>